<evidence type="ECO:0000313" key="4">
    <source>
        <dbReference type="EMBL" id="KAJ7416759.1"/>
    </source>
</evidence>
<dbReference type="PROSITE" id="PS50012">
    <property type="entry name" value="RCC1_3"/>
    <property type="match status" value="1"/>
</dbReference>
<accession>A0ABQ9DDP9</accession>
<dbReference type="Gene3D" id="2.130.10.30">
    <property type="entry name" value="Regulator of chromosome condensation 1/beta-lactamase-inhibitor protein II"/>
    <property type="match status" value="1"/>
</dbReference>
<gene>
    <name evidence="4" type="primary">RCCD1</name>
    <name evidence="4" type="ORF">WISP_68849</name>
</gene>
<feature type="chain" id="PRO_5045714736" evidence="3">
    <location>
        <begin position="21"/>
        <end position="228"/>
    </location>
</feature>
<feature type="signal peptide" evidence="3">
    <location>
        <begin position="1"/>
        <end position="20"/>
    </location>
</feature>
<dbReference type="InterPro" id="IPR009091">
    <property type="entry name" value="RCC1/BLIP-II"/>
</dbReference>
<protein>
    <submittedName>
        <fullName evidence="4">RCC1 domain containing 1</fullName>
    </submittedName>
</protein>
<sequence>MAAPARAWLVFGFSLEEAAGEPGPGPAPRRLEAGPEGILRVWPAWSYVVVETEAGDLYVWGWNESGQLALPSKALVEEQTQDDVGTGNAKLMPCQEQSAAKGTTFISIQAFPALLDLPQDLEVSGVSCGSRHTAVVTRKYGQLGHGDSVSSDQARRVEHLVAEGLRAEEVVCGPWTTELLKLAPSTEEWDRNSGVWLLEEGNSWQESATMTNPPQGTPTAAQLPQGRA</sequence>
<dbReference type="InterPro" id="IPR052830">
    <property type="entry name" value="RCC1_domain-containing"/>
</dbReference>
<organism evidence="4 5">
    <name type="scientific">Willisornis vidua</name>
    <name type="common">Xingu scale-backed antbird</name>
    <dbReference type="NCBI Taxonomy" id="1566151"/>
    <lineage>
        <taxon>Eukaryota</taxon>
        <taxon>Metazoa</taxon>
        <taxon>Chordata</taxon>
        <taxon>Craniata</taxon>
        <taxon>Vertebrata</taxon>
        <taxon>Euteleostomi</taxon>
        <taxon>Archelosauria</taxon>
        <taxon>Archosauria</taxon>
        <taxon>Dinosauria</taxon>
        <taxon>Saurischia</taxon>
        <taxon>Theropoda</taxon>
        <taxon>Coelurosauria</taxon>
        <taxon>Aves</taxon>
        <taxon>Neognathae</taxon>
        <taxon>Neoaves</taxon>
        <taxon>Telluraves</taxon>
        <taxon>Australaves</taxon>
        <taxon>Passeriformes</taxon>
        <taxon>Thamnophilidae</taxon>
        <taxon>Willisornis</taxon>
    </lineage>
</organism>
<dbReference type="Proteomes" id="UP001145742">
    <property type="component" value="Unassembled WGS sequence"/>
</dbReference>
<evidence type="ECO:0000313" key="5">
    <source>
        <dbReference type="Proteomes" id="UP001145742"/>
    </source>
</evidence>
<feature type="compositionally biased region" description="Polar residues" evidence="2">
    <location>
        <begin position="202"/>
        <end position="222"/>
    </location>
</feature>
<dbReference type="PANTHER" id="PTHR46849:SF1">
    <property type="entry name" value="RCC1 DOMAIN-CONTAINING PROTEIN 1"/>
    <property type="match status" value="1"/>
</dbReference>
<dbReference type="PANTHER" id="PTHR46849">
    <property type="entry name" value="RCC1 DOMAIN-CONTAINING PROTEIN 1"/>
    <property type="match status" value="1"/>
</dbReference>
<evidence type="ECO:0000256" key="2">
    <source>
        <dbReference type="SAM" id="MobiDB-lite"/>
    </source>
</evidence>
<name>A0ABQ9DDP9_9PASS</name>
<comment type="caution">
    <text evidence="4">The sequence shown here is derived from an EMBL/GenBank/DDBJ whole genome shotgun (WGS) entry which is preliminary data.</text>
</comment>
<feature type="repeat" description="RCC1" evidence="1">
    <location>
        <begin position="55"/>
        <end position="139"/>
    </location>
</feature>
<evidence type="ECO:0000256" key="3">
    <source>
        <dbReference type="SAM" id="SignalP"/>
    </source>
</evidence>
<proteinExistence type="predicted"/>
<dbReference type="PROSITE" id="PS00626">
    <property type="entry name" value="RCC1_2"/>
    <property type="match status" value="1"/>
</dbReference>
<keyword evidence="3" id="KW-0732">Signal</keyword>
<keyword evidence="5" id="KW-1185">Reference proteome</keyword>
<dbReference type="EMBL" id="WHWB01033807">
    <property type="protein sequence ID" value="KAJ7416759.1"/>
    <property type="molecule type" value="Genomic_DNA"/>
</dbReference>
<reference evidence="4" key="1">
    <citation type="submission" date="2019-10" db="EMBL/GenBank/DDBJ databases">
        <authorList>
            <person name="Soares A.E.R."/>
            <person name="Aleixo A."/>
            <person name="Schneider P."/>
            <person name="Miyaki C.Y."/>
            <person name="Schneider M.P."/>
            <person name="Mello C."/>
            <person name="Vasconcelos A.T.R."/>
        </authorList>
    </citation>
    <scope>NUCLEOTIDE SEQUENCE</scope>
    <source>
        <tissue evidence="4">Muscle</tissue>
    </source>
</reference>
<dbReference type="Pfam" id="PF00415">
    <property type="entry name" value="RCC1"/>
    <property type="match status" value="1"/>
</dbReference>
<dbReference type="InterPro" id="IPR000408">
    <property type="entry name" value="Reg_chr_condens"/>
</dbReference>
<dbReference type="SUPFAM" id="SSF50985">
    <property type="entry name" value="RCC1/BLIP-II"/>
    <property type="match status" value="1"/>
</dbReference>
<feature type="region of interest" description="Disordered" evidence="2">
    <location>
        <begin position="202"/>
        <end position="228"/>
    </location>
</feature>
<evidence type="ECO:0000256" key="1">
    <source>
        <dbReference type="PROSITE-ProRule" id="PRU00235"/>
    </source>
</evidence>